<dbReference type="Gene3D" id="3.90.980.10">
    <property type="entry name" value="DNA primase, catalytic core, N-terminal domain"/>
    <property type="match status" value="1"/>
</dbReference>
<gene>
    <name evidence="11" type="ORF">ACFL2Z_00610</name>
</gene>
<dbReference type="InterPro" id="IPR050219">
    <property type="entry name" value="DnaG_primase"/>
</dbReference>
<feature type="domain" description="Toprim" evidence="10">
    <location>
        <begin position="238"/>
        <end position="313"/>
    </location>
</feature>
<evidence type="ECO:0000256" key="7">
    <source>
        <dbReference type="ARBA" id="ARBA00022771"/>
    </source>
</evidence>
<keyword evidence="1" id="KW-0240">DNA-directed RNA polymerase</keyword>
<dbReference type="Gene3D" id="3.40.1360.10">
    <property type="match status" value="1"/>
</dbReference>
<dbReference type="SUPFAM" id="SSF57783">
    <property type="entry name" value="Zinc beta-ribbon"/>
    <property type="match status" value="1"/>
</dbReference>
<evidence type="ECO:0000259" key="10">
    <source>
        <dbReference type="PROSITE" id="PS50880"/>
    </source>
</evidence>
<dbReference type="Pfam" id="PF13155">
    <property type="entry name" value="Toprim_2"/>
    <property type="match status" value="1"/>
</dbReference>
<name>A0ABV6YNA0_UNCEI</name>
<dbReference type="InterPro" id="IPR037068">
    <property type="entry name" value="DNA_primase_core_N_sf"/>
</dbReference>
<dbReference type="SUPFAM" id="SSF56731">
    <property type="entry name" value="DNA primase core"/>
    <property type="match status" value="1"/>
</dbReference>
<evidence type="ECO:0000313" key="12">
    <source>
        <dbReference type="Proteomes" id="UP001594288"/>
    </source>
</evidence>
<dbReference type="Pfam" id="PF08275">
    <property type="entry name" value="DNAG_N"/>
    <property type="match status" value="1"/>
</dbReference>
<organism evidence="11 12">
    <name type="scientific">Eiseniibacteriota bacterium</name>
    <dbReference type="NCBI Taxonomy" id="2212470"/>
    <lineage>
        <taxon>Bacteria</taxon>
        <taxon>Candidatus Eiseniibacteriota</taxon>
    </lineage>
</organism>
<proteinExistence type="predicted"/>
<dbReference type="InterPro" id="IPR013264">
    <property type="entry name" value="DNAG_N"/>
</dbReference>
<dbReference type="InterPro" id="IPR006171">
    <property type="entry name" value="TOPRIM_dom"/>
</dbReference>
<dbReference type="InterPro" id="IPR034151">
    <property type="entry name" value="TOPRIM_DnaG_bac"/>
</dbReference>
<dbReference type="PANTHER" id="PTHR30313:SF2">
    <property type="entry name" value="DNA PRIMASE"/>
    <property type="match status" value="1"/>
</dbReference>
<dbReference type="PANTHER" id="PTHR30313">
    <property type="entry name" value="DNA PRIMASE"/>
    <property type="match status" value="1"/>
</dbReference>
<accession>A0ABV6YNA0</accession>
<comment type="caution">
    <text evidence="11">The sequence shown here is derived from an EMBL/GenBank/DDBJ whole genome shotgun (WGS) entry which is preliminary data.</text>
</comment>
<dbReference type="PROSITE" id="PS50880">
    <property type="entry name" value="TOPRIM"/>
    <property type="match status" value="1"/>
</dbReference>
<evidence type="ECO:0000256" key="5">
    <source>
        <dbReference type="ARBA" id="ARBA00022705"/>
    </source>
</evidence>
<protein>
    <submittedName>
        <fullName evidence="11">DNA primase</fullName>
    </submittedName>
</protein>
<dbReference type="InterPro" id="IPR002694">
    <property type="entry name" value="Znf_CHC2"/>
</dbReference>
<keyword evidence="3" id="KW-0808">Transferase</keyword>
<evidence type="ECO:0000313" key="11">
    <source>
        <dbReference type="EMBL" id="MFC1799402.1"/>
    </source>
</evidence>
<evidence type="ECO:0000256" key="2">
    <source>
        <dbReference type="ARBA" id="ARBA00022515"/>
    </source>
</evidence>
<evidence type="ECO:0000256" key="6">
    <source>
        <dbReference type="ARBA" id="ARBA00022723"/>
    </source>
</evidence>
<keyword evidence="6" id="KW-0479">Metal-binding</keyword>
<dbReference type="Gene3D" id="3.90.580.10">
    <property type="entry name" value="Zinc finger, CHC2-type domain"/>
    <property type="match status" value="1"/>
</dbReference>
<reference evidence="11 12" key="1">
    <citation type="submission" date="2024-09" db="EMBL/GenBank/DDBJ databases">
        <authorList>
            <person name="D'Angelo T."/>
        </authorList>
    </citation>
    <scope>NUCLEOTIDE SEQUENCE [LARGE SCALE GENOMIC DNA]</scope>
    <source>
        <strain evidence="11">SAG AM-311-F02</strain>
    </source>
</reference>
<evidence type="ECO:0000256" key="1">
    <source>
        <dbReference type="ARBA" id="ARBA00022478"/>
    </source>
</evidence>
<keyword evidence="7" id="KW-0863">Zinc-finger</keyword>
<keyword evidence="8" id="KW-0862">Zinc</keyword>
<dbReference type="Pfam" id="PF01807">
    <property type="entry name" value="Zn_ribbon_DnaG"/>
    <property type="match status" value="1"/>
</dbReference>
<keyword evidence="2" id="KW-0639">Primosome</keyword>
<evidence type="ECO:0000256" key="4">
    <source>
        <dbReference type="ARBA" id="ARBA00022695"/>
    </source>
</evidence>
<keyword evidence="12" id="KW-1185">Reference proteome</keyword>
<keyword evidence="9" id="KW-0804">Transcription</keyword>
<evidence type="ECO:0000256" key="8">
    <source>
        <dbReference type="ARBA" id="ARBA00022833"/>
    </source>
</evidence>
<evidence type="ECO:0000256" key="9">
    <source>
        <dbReference type="ARBA" id="ARBA00023163"/>
    </source>
</evidence>
<sequence>MTDSDFRAFVEEVRAGTDIVQVITERIPLNASNKALCPFHAEKQPSFSVNPKGQFFYCFGCGVGGDVFRFLELHDNRGFMDVLLDCARKAGVDPPMLTDGDTKQISGGRLIGDILCETAKFYHERLTKEVRDYLTTERGINEEMTSRFQIGWASGGLVDRLTEKCGFPLDLCLRAGVLRTTDGGKARDYFHKRIIFPNLKYGRVVHLTGRVLKGRGPKYLHLPGEIRHLYNEGSLSNREVCLTEGAIDCISAEQAGFPAVALLGVSGFKPEYVAKFSRCEKVYLCLDGDKPGRDAAFKIAESLGPTARILELPDGQDLNDYFKAHEPDDFRCLLDAAQDSITYRIELINPETDKTELPHILDPVLRSLSTMPEPRTEAHLTYGIKKRFGLKKEDVDTYRKVIKSYRQGGEASDAATGAERTQEVSYTALFDGLVDLAEHEGAVAFLVKEGDDIAIHTEIERDGRLYVPPLKDQVPWLLPRASEVLRIYEERSSCSTEEMDAALYDDLLAYHKRISELPNEEYYDLIAAWDFHTYLLEQVQYSPIICLFAVPERGKSRTGKGMTYVAYRGLHVESLREAYLIRVANDLGVSVFFDVMDIWRKAERYGSEDILLQRFEKGATVPRVMYPDKGAHRDIVYYSIFGPTVIGTNRPMDRILDTRAVSINMPASARKFESDVTSATALPLKERLVAFRARRLGQRLPSLAKPALGRLGDILKPIHQVILLVRPERESAFLDLVAKLGANRLADKSTGLEAQILSVMRSIEEKVEKGLLPIKAITDTLNDGRPDNMQLTYHKVGWRLAAMGFEKGRLGDGARAVVWDMDLLGRMEEAYGLRKTSETSELSEIEVEITDVSDDSDVIYGPL</sequence>
<keyword evidence="4" id="KW-0548">Nucleotidyltransferase</keyword>
<keyword evidence="5" id="KW-0235">DNA replication</keyword>
<dbReference type="SMART" id="SM00400">
    <property type="entry name" value="ZnF_CHCC"/>
    <property type="match status" value="1"/>
</dbReference>
<evidence type="ECO:0000256" key="3">
    <source>
        <dbReference type="ARBA" id="ARBA00022679"/>
    </source>
</evidence>
<dbReference type="CDD" id="cd03364">
    <property type="entry name" value="TOPRIM_DnaG_primases"/>
    <property type="match status" value="1"/>
</dbReference>
<dbReference type="EMBL" id="JBHPEI010000005">
    <property type="protein sequence ID" value="MFC1799402.1"/>
    <property type="molecule type" value="Genomic_DNA"/>
</dbReference>
<dbReference type="SMART" id="SM00493">
    <property type="entry name" value="TOPRIM"/>
    <property type="match status" value="1"/>
</dbReference>
<dbReference type="InterPro" id="IPR036977">
    <property type="entry name" value="DNA_primase_Znf_CHC2"/>
</dbReference>
<dbReference type="Proteomes" id="UP001594288">
    <property type="component" value="Unassembled WGS sequence"/>
</dbReference>